<sequence>MLREMIERVCAAEGVMLPPLPITDKPPDRIEIRLPKEDGAELQRVASERRLKRTEWIVALVQSRLRAAPVPPLDQLNELIDIRRELRFIGKNVNQAVKALHAANMEESRLELPREAARVASMKEAIDQQIAAIGDALRGDLKYWQTDDE</sequence>
<name>A0A7W9BVJ7_9SPHN</name>
<comment type="caution">
    <text evidence="1">The sequence shown here is derived from an EMBL/GenBank/DDBJ whole genome shotgun (WGS) entry which is preliminary data.</text>
</comment>
<evidence type="ECO:0000313" key="2">
    <source>
        <dbReference type="Proteomes" id="UP000546701"/>
    </source>
</evidence>
<protein>
    <recommendedName>
        <fullName evidence="3">Plasmid mobilization relaxosome protein MobC</fullName>
    </recommendedName>
</protein>
<evidence type="ECO:0008006" key="3">
    <source>
        <dbReference type="Google" id="ProtNLM"/>
    </source>
</evidence>
<dbReference type="AlphaFoldDB" id="A0A7W9BVJ7"/>
<organism evidence="1 2">
    <name type="scientific">Sphingomonas prati</name>
    <dbReference type="NCBI Taxonomy" id="1843237"/>
    <lineage>
        <taxon>Bacteria</taxon>
        <taxon>Pseudomonadati</taxon>
        <taxon>Pseudomonadota</taxon>
        <taxon>Alphaproteobacteria</taxon>
        <taxon>Sphingomonadales</taxon>
        <taxon>Sphingomonadaceae</taxon>
        <taxon>Sphingomonas</taxon>
    </lineage>
</organism>
<evidence type="ECO:0000313" key="1">
    <source>
        <dbReference type="EMBL" id="MBB5730875.1"/>
    </source>
</evidence>
<dbReference type="EMBL" id="JACIJR010000011">
    <property type="protein sequence ID" value="MBB5730875.1"/>
    <property type="molecule type" value="Genomic_DNA"/>
</dbReference>
<dbReference type="RefSeq" id="WP_229674147.1">
    <property type="nucleotide sequence ID" value="NZ_BMJP01000009.1"/>
</dbReference>
<gene>
    <name evidence="1" type="ORF">FHS99_003382</name>
</gene>
<proteinExistence type="predicted"/>
<keyword evidence="2" id="KW-1185">Reference proteome</keyword>
<accession>A0A7W9BVJ7</accession>
<reference evidence="1 2" key="1">
    <citation type="submission" date="2020-08" db="EMBL/GenBank/DDBJ databases">
        <title>Genomic Encyclopedia of Type Strains, Phase IV (KMG-IV): sequencing the most valuable type-strain genomes for metagenomic binning, comparative biology and taxonomic classification.</title>
        <authorList>
            <person name="Goeker M."/>
        </authorList>
    </citation>
    <scope>NUCLEOTIDE SEQUENCE [LARGE SCALE GENOMIC DNA]</scope>
    <source>
        <strain evidence="1 2">DSM 103336</strain>
    </source>
</reference>
<dbReference type="Proteomes" id="UP000546701">
    <property type="component" value="Unassembled WGS sequence"/>
</dbReference>